<dbReference type="InterPro" id="IPR011009">
    <property type="entry name" value="Kinase-like_dom_sf"/>
</dbReference>
<name>I0IID8_PHYMF</name>
<evidence type="ECO:0000259" key="2">
    <source>
        <dbReference type="Pfam" id="PF01636"/>
    </source>
</evidence>
<dbReference type="PANTHER" id="PTHR21064">
    <property type="entry name" value="AMINOGLYCOSIDE PHOSPHOTRANSFERASE DOMAIN-CONTAINING PROTEIN-RELATED"/>
    <property type="match status" value="1"/>
</dbReference>
<keyword evidence="4" id="KW-1185">Reference proteome</keyword>
<dbReference type="InterPro" id="IPR050249">
    <property type="entry name" value="Pseudomonas-type_ThrB"/>
</dbReference>
<evidence type="ECO:0000313" key="4">
    <source>
        <dbReference type="Proteomes" id="UP000007881"/>
    </source>
</evidence>
<proteinExistence type="inferred from homology"/>
<evidence type="ECO:0000313" key="3">
    <source>
        <dbReference type="EMBL" id="BAM05026.1"/>
    </source>
</evidence>
<evidence type="ECO:0000256" key="1">
    <source>
        <dbReference type="ARBA" id="ARBA00038240"/>
    </source>
</evidence>
<reference evidence="3 4" key="1">
    <citation type="submission" date="2012-02" db="EMBL/GenBank/DDBJ databases">
        <title>Complete genome sequence of Phycisphaera mikurensis NBRC 102666.</title>
        <authorList>
            <person name="Ankai A."/>
            <person name="Hosoyama A."/>
            <person name="Terui Y."/>
            <person name="Sekine M."/>
            <person name="Fukai R."/>
            <person name="Kato Y."/>
            <person name="Nakamura S."/>
            <person name="Yamada-Narita S."/>
            <person name="Kawakoshi A."/>
            <person name="Fukunaga Y."/>
            <person name="Yamazaki S."/>
            <person name="Fujita N."/>
        </authorList>
    </citation>
    <scope>NUCLEOTIDE SEQUENCE [LARGE SCALE GENOMIC DNA]</scope>
    <source>
        <strain evidence="4">NBRC 102666 / KCTC 22515 / FYK2301M01</strain>
    </source>
</reference>
<dbReference type="eggNOG" id="COG2334">
    <property type="taxonomic scope" value="Bacteria"/>
</dbReference>
<dbReference type="Gene3D" id="3.90.1200.10">
    <property type="match status" value="1"/>
</dbReference>
<dbReference type="HOGENOM" id="CLU_741574_0_0_0"/>
<dbReference type="InterPro" id="IPR002575">
    <property type="entry name" value="Aminoglycoside_PTrfase"/>
</dbReference>
<protein>
    <recommendedName>
        <fullName evidence="2">Aminoglycoside phosphotransferase domain-containing protein</fullName>
    </recommendedName>
</protein>
<dbReference type="Gene3D" id="3.30.200.20">
    <property type="entry name" value="Phosphorylase Kinase, domain 1"/>
    <property type="match status" value="1"/>
</dbReference>
<dbReference type="SUPFAM" id="SSF56112">
    <property type="entry name" value="Protein kinase-like (PK-like)"/>
    <property type="match status" value="1"/>
</dbReference>
<organism evidence="3 4">
    <name type="scientific">Phycisphaera mikurensis (strain NBRC 102666 / KCTC 22515 / FYK2301M01)</name>
    <dbReference type="NCBI Taxonomy" id="1142394"/>
    <lineage>
        <taxon>Bacteria</taxon>
        <taxon>Pseudomonadati</taxon>
        <taxon>Planctomycetota</taxon>
        <taxon>Phycisphaerae</taxon>
        <taxon>Phycisphaerales</taxon>
        <taxon>Phycisphaeraceae</taxon>
        <taxon>Phycisphaera</taxon>
    </lineage>
</organism>
<feature type="domain" description="Aminoglycoside phosphotransferase" evidence="2">
    <location>
        <begin position="53"/>
        <end position="278"/>
    </location>
</feature>
<dbReference type="AlphaFoldDB" id="I0IID8"/>
<comment type="similarity">
    <text evidence="1">Belongs to the pseudomonas-type ThrB family.</text>
</comment>
<dbReference type="Pfam" id="PF01636">
    <property type="entry name" value="APH"/>
    <property type="match status" value="1"/>
</dbReference>
<dbReference type="Proteomes" id="UP000007881">
    <property type="component" value="Chromosome"/>
</dbReference>
<sequence length="373" mass="41492">MPPDSPQAKDTALQPAGRQTFAAFELASVLSHYDLGVIEEIHEFPKGSRKAPKLILKTDAGEYLLKRRAPSAFDREKAAFTHGLQVHLANKGFPLPRLMVTRSQERTMLRLSEQTYEVFQYIRGDAYDFSLDATRDSGQTLGIFHGLLQKYASNYTPPRGSYHASRSVMTALGMLEETLTRHAARAAPPEAETLERMSPLDRSPAELTAHLRSCYVDAVRKCESLGIKRWPSQVIHADWHGGNMLFRARRVVAVIDYDTSRYGPRVIDTANGALQFSMSSGGADPTAWGDGIEEDRFAAFLSGYDDAENDVLAQAELAAIPHLMIEALLAESVLPIAQTGFFARMDGQPFLSMIRRKVGWIRDHAERLVSLVE</sequence>
<dbReference type="KEGG" id="phm:PSMK_28670"/>
<dbReference type="GO" id="GO:0019202">
    <property type="term" value="F:amino acid kinase activity"/>
    <property type="evidence" value="ECO:0007669"/>
    <property type="project" value="TreeGrafter"/>
</dbReference>
<gene>
    <name evidence="3" type="ordered locus">PSMK_28670</name>
</gene>
<dbReference type="PANTHER" id="PTHR21064:SF6">
    <property type="entry name" value="AMINOGLYCOSIDE PHOSPHOTRANSFERASE DOMAIN-CONTAINING PROTEIN"/>
    <property type="match status" value="1"/>
</dbReference>
<dbReference type="OrthoDB" id="283096at2"/>
<dbReference type="RefSeq" id="WP_014438236.1">
    <property type="nucleotide sequence ID" value="NC_017080.1"/>
</dbReference>
<dbReference type="EMBL" id="AP012338">
    <property type="protein sequence ID" value="BAM05026.1"/>
    <property type="molecule type" value="Genomic_DNA"/>
</dbReference>
<accession>I0IID8</accession>
<dbReference type="STRING" id="1142394.PSMK_28670"/>